<organism evidence="3 4">
    <name type="scientific">Pelagibacterium luteolum</name>
    <dbReference type="NCBI Taxonomy" id="440168"/>
    <lineage>
        <taxon>Bacteria</taxon>
        <taxon>Pseudomonadati</taxon>
        <taxon>Pseudomonadota</taxon>
        <taxon>Alphaproteobacteria</taxon>
        <taxon>Hyphomicrobiales</taxon>
        <taxon>Devosiaceae</taxon>
        <taxon>Pelagibacterium</taxon>
    </lineage>
</organism>
<dbReference type="Proteomes" id="UP000199495">
    <property type="component" value="Unassembled WGS sequence"/>
</dbReference>
<dbReference type="Pfam" id="PF01028">
    <property type="entry name" value="Topoisom_I"/>
    <property type="match status" value="1"/>
</dbReference>
<keyword evidence="3" id="KW-0413">Isomerase</keyword>
<feature type="domain" description="DNA topoisomerase I catalytic core eukaryotic-type" evidence="1">
    <location>
        <begin position="92"/>
        <end position="309"/>
    </location>
</feature>
<proteinExistence type="predicted"/>
<evidence type="ECO:0000259" key="1">
    <source>
        <dbReference type="Pfam" id="PF01028"/>
    </source>
</evidence>
<evidence type="ECO:0000313" key="4">
    <source>
        <dbReference type="Proteomes" id="UP000199495"/>
    </source>
</evidence>
<dbReference type="SUPFAM" id="SSF55869">
    <property type="entry name" value="DNA topoisomerase I domain"/>
    <property type="match status" value="1"/>
</dbReference>
<dbReference type="InterPro" id="IPR013500">
    <property type="entry name" value="TopoI_cat_euk"/>
</dbReference>
<dbReference type="RefSeq" id="WP_090599790.1">
    <property type="nucleotide sequence ID" value="NZ_FNCS01000025.1"/>
</dbReference>
<reference evidence="3 4" key="1">
    <citation type="submission" date="2016-10" db="EMBL/GenBank/DDBJ databases">
        <authorList>
            <person name="de Groot N.N."/>
        </authorList>
    </citation>
    <scope>NUCLEOTIDE SEQUENCE [LARGE SCALE GENOMIC DNA]</scope>
    <source>
        <strain evidence="3 4">CGMCC 1.10267</strain>
    </source>
</reference>
<dbReference type="STRING" id="440168.SAMN04487974_1255"/>
<evidence type="ECO:0000313" key="3">
    <source>
        <dbReference type="EMBL" id="SDH14848.1"/>
    </source>
</evidence>
<dbReference type="AlphaFoldDB" id="A0A1G8A1Q9"/>
<dbReference type="Gene3D" id="3.90.15.10">
    <property type="entry name" value="Topoisomerase I, Chain A, domain 3"/>
    <property type="match status" value="1"/>
</dbReference>
<dbReference type="Gene3D" id="1.10.132.120">
    <property type="match status" value="1"/>
</dbReference>
<accession>A0A1G8A1Q9</accession>
<evidence type="ECO:0000259" key="2">
    <source>
        <dbReference type="Pfam" id="PF21338"/>
    </source>
</evidence>
<feature type="domain" description="DNA topoisomerase IB N-terminal" evidence="2">
    <location>
        <begin position="31"/>
        <end position="79"/>
    </location>
</feature>
<dbReference type="InterPro" id="IPR049331">
    <property type="entry name" value="Top1B_N_bact"/>
</dbReference>
<dbReference type="SUPFAM" id="SSF56349">
    <property type="entry name" value="DNA breaking-rejoining enzymes"/>
    <property type="match status" value="1"/>
</dbReference>
<keyword evidence="4" id="KW-1185">Reference proteome</keyword>
<protein>
    <submittedName>
        <fullName evidence="3">DNA topoisomerase-1</fullName>
    </submittedName>
</protein>
<sequence length="346" mass="39230">MNAIEPDLANGALRYVNDDEPGITRRRHGKGFSYRRASGRLVLRESDVARIRALAIPPAWTNVWICDDPDGHIQATGRDLKGRKQYRYHNRWHEERGSAKYALLAEFSAALPKLRKVIDADLGLRGLPRDKVVATVAWLLDNTMIRVGNDTYARDNKSFGLTTLRTRHLEVSGSRFNFAFKGKSGKEWDIDFTDRRMARILRSIEDLPGQRLFRYRDEERGLHDVGSHDVNAYIRAAIGERFSSKDFRTWGGTMRALTLLSKTDVPETKTARAKTLNAVIDKVSRRLGNTRAVCRACYIHPAVFENWEQGQLADEVAAIRAKRPRRSGLDAEETIASVWLQQNAGG</sequence>
<dbReference type="GO" id="GO:0003677">
    <property type="term" value="F:DNA binding"/>
    <property type="evidence" value="ECO:0007669"/>
    <property type="project" value="InterPro"/>
</dbReference>
<dbReference type="GO" id="GO:0006265">
    <property type="term" value="P:DNA topological change"/>
    <property type="evidence" value="ECO:0007669"/>
    <property type="project" value="InterPro"/>
</dbReference>
<dbReference type="InterPro" id="IPR011010">
    <property type="entry name" value="DNA_brk_join_enz"/>
</dbReference>
<name>A0A1G8A1Q9_9HYPH</name>
<dbReference type="InterPro" id="IPR014711">
    <property type="entry name" value="TopoI_cat_a-hlx-sub_euk"/>
</dbReference>
<dbReference type="GO" id="GO:0003917">
    <property type="term" value="F:DNA topoisomerase type I (single strand cut, ATP-independent) activity"/>
    <property type="evidence" value="ECO:0007669"/>
    <property type="project" value="InterPro"/>
</dbReference>
<gene>
    <name evidence="3" type="ORF">SAMN04487974_1255</name>
</gene>
<dbReference type="InterPro" id="IPR035447">
    <property type="entry name" value="DNA_topo_I_N_sf"/>
</dbReference>
<dbReference type="Gene3D" id="3.30.66.10">
    <property type="entry name" value="DNA topoisomerase I domain"/>
    <property type="match status" value="1"/>
</dbReference>
<dbReference type="PROSITE" id="PS52038">
    <property type="entry name" value="TOPO_IB_2"/>
    <property type="match status" value="1"/>
</dbReference>
<dbReference type="Pfam" id="PF21338">
    <property type="entry name" value="Top1B_N_bact"/>
    <property type="match status" value="1"/>
</dbReference>
<dbReference type="OrthoDB" id="9778962at2"/>
<dbReference type="EMBL" id="FNCS01000025">
    <property type="protein sequence ID" value="SDH14848.1"/>
    <property type="molecule type" value="Genomic_DNA"/>
</dbReference>